<organism evidence="11">
    <name type="scientific">Medioppia subpectinata</name>
    <dbReference type="NCBI Taxonomy" id="1979941"/>
    <lineage>
        <taxon>Eukaryota</taxon>
        <taxon>Metazoa</taxon>
        <taxon>Ecdysozoa</taxon>
        <taxon>Arthropoda</taxon>
        <taxon>Chelicerata</taxon>
        <taxon>Arachnida</taxon>
        <taxon>Acari</taxon>
        <taxon>Acariformes</taxon>
        <taxon>Sarcoptiformes</taxon>
        <taxon>Oribatida</taxon>
        <taxon>Brachypylina</taxon>
        <taxon>Oppioidea</taxon>
        <taxon>Oppiidae</taxon>
        <taxon>Medioppia</taxon>
    </lineage>
</organism>
<dbReference type="AlphaFoldDB" id="A0A7R9Q0W4"/>
<name>A0A7R9Q0W4_9ACAR</name>
<dbReference type="EMBL" id="OC859976">
    <property type="protein sequence ID" value="CAD7628144.1"/>
    <property type="molecule type" value="Genomic_DNA"/>
</dbReference>
<evidence type="ECO:0000256" key="6">
    <source>
        <dbReference type="ARBA" id="ARBA00022989"/>
    </source>
</evidence>
<evidence type="ECO:0000313" key="11">
    <source>
        <dbReference type="EMBL" id="CAD7628144.1"/>
    </source>
</evidence>
<keyword evidence="6 9" id="KW-1133">Transmembrane helix</keyword>
<evidence type="ECO:0000256" key="9">
    <source>
        <dbReference type="SAM" id="Phobius"/>
    </source>
</evidence>
<evidence type="ECO:0000256" key="1">
    <source>
        <dbReference type="ARBA" id="ARBA00004141"/>
    </source>
</evidence>
<dbReference type="GO" id="GO:0008324">
    <property type="term" value="F:monoatomic cation transmembrane transporter activity"/>
    <property type="evidence" value="ECO:0007669"/>
    <property type="project" value="InterPro"/>
</dbReference>
<dbReference type="PANTHER" id="PTHR16228:SF7">
    <property type="entry name" value="SLC41A_MGTE INTEGRAL MEMBRANE DOMAIN-CONTAINING PROTEIN"/>
    <property type="match status" value="1"/>
</dbReference>
<dbReference type="GO" id="GO:0005886">
    <property type="term" value="C:plasma membrane"/>
    <property type="evidence" value="ECO:0007669"/>
    <property type="project" value="TreeGrafter"/>
</dbReference>
<dbReference type="Proteomes" id="UP000759131">
    <property type="component" value="Unassembled WGS sequence"/>
</dbReference>
<keyword evidence="7" id="KW-0406">Ion transport</keyword>
<keyword evidence="3" id="KW-0813">Transport</keyword>
<keyword evidence="5" id="KW-0460">Magnesium</keyword>
<dbReference type="EMBL" id="CAJPIZ010005401">
    <property type="protein sequence ID" value="CAG2108574.1"/>
    <property type="molecule type" value="Genomic_DNA"/>
</dbReference>
<feature type="transmembrane region" description="Helical" evidence="9">
    <location>
        <begin position="162"/>
        <end position="181"/>
    </location>
</feature>
<dbReference type="FunFam" id="1.10.357.20:FF:000001">
    <property type="entry name" value="Solute carrier family 41 member 2"/>
    <property type="match status" value="1"/>
</dbReference>
<evidence type="ECO:0000259" key="10">
    <source>
        <dbReference type="Pfam" id="PF01769"/>
    </source>
</evidence>
<protein>
    <recommendedName>
        <fullName evidence="10">SLC41A/MgtE integral membrane domain-containing protein</fullName>
    </recommendedName>
</protein>
<evidence type="ECO:0000256" key="2">
    <source>
        <dbReference type="ARBA" id="ARBA00009749"/>
    </source>
</evidence>
<feature type="transmembrane region" description="Helical" evidence="9">
    <location>
        <begin position="136"/>
        <end position="156"/>
    </location>
</feature>
<dbReference type="InterPro" id="IPR036739">
    <property type="entry name" value="SLC41_membr_dom_sf"/>
</dbReference>
<feature type="transmembrane region" description="Helical" evidence="9">
    <location>
        <begin position="216"/>
        <end position="238"/>
    </location>
</feature>
<evidence type="ECO:0000256" key="7">
    <source>
        <dbReference type="ARBA" id="ARBA00023065"/>
    </source>
</evidence>
<evidence type="ECO:0000256" key="8">
    <source>
        <dbReference type="ARBA" id="ARBA00023136"/>
    </source>
</evidence>
<accession>A0A7R9Q0W4</accession>
<dbReference type="InterPro" id="IPR006667">
    <property type="entry name" value="SLC41_membr_dom"/>
</dbReference>
<dbReference type="Pfam" id="PF01769">
    <property type="entry name" value="MgtE"/>
    <property type="match status" value="1"/>
</dbReference>
<evidence type="ECO:0000313" key="12">
    <source>
        <dbReference type="Proteomes" id="UP000759131"/>
    </source>
</evidence>
<proteinExistence type="inferred from homology"/>
<dbReference type="SUPFAM" id="SSF161093">
    <property type="entry name" value="MgtE membrane domain-like"/>
    <property type="match status" value="1"/>
</dbReference>
<sequence length="288" mass="30587">MDPSVKQFYLGDEDVLPTLASVEIVVDECTPGVGSGPDHPFPTPEDTASGYVYTDCQTYCFYNNDCLNGAITPESKNSSNASLISSNSTAKEGIDFTALQTIVESAIPPKGGDGDGLSSVSGVCIHREEALLSTSVQIFIAFIIAGFGNVGAGLILDNVQNWTVFVSISEMFVLVPSLLGLKGNLEMTMAARLSTHANLGNMQNWKQTLKLAKGNIALVQCQATIVSALAAIIAIIWSSFGKGIILNNCLTLLASSLITANVACFALVIPRKIRTHIQERASIELNIE</sequence>
<gene>
    <name evidence="11" type="ORF">OSB1V03_LOCUS8566</name>
</gene>
<evidence type="ECO:0000256" key="3">
    <source>
        <dbReference type="ARBA" id="ARBA00022448"/>
    </source>
</evidence>
<reference evidence="11" key="1">
    <citation type="submission" date="2020-11" db="EMBL/GenBank/DDBJ databases">
        <authorList>
            <person name="Tran Van P."/>
        </authorList>
    </citation>
    <scope>NUCLEOTIDE SEQUENCE</scope>
</reference>
<keyword evidence="4 9" id="KW-0812">Transmembrane</keyword>
<feature type="domain" description="SLC41A/MgtE integral membrane" evidence="10">
    <location>
        <begin position="175"/>
        <end position="268"/>
    </location>
</feature>
<dbReference type="PANTHER" id="PTHR16228">
    <property type="entry name" value="DIVALENT CATION TRANSPORTER SOLUTE CARRIER FAMILY 41"/>
    <property type="match status" value="1"/>
</dbReference>
<dbReference type="Gene3D" id="1.10.357.20">
    <property type="entry name" value="SLC41 divalent cation transporters, integral membrane domain"/>
    <property type="match status" value="1"/>
</dbReference>
<evidence type="ECO:0000256" key="4">
    <source>
        <dbReference type="ARBA" id="ARBA00022692"/>
    </source>
</evidence>
<evidence type="ECO:0000256" key="5">
    <source>
        <dbReference type="ARBA" id="ARBA00022842"/>
    </source>
</evidence>
<comment type="subcellular location">
    <subcellularLocation>
        <location evidence="1">Membrane</location>
        <topology evidence="1">Multi-pass membrane protein</topology>
    </subcellularLocation>
</comment>
<keyword evidence="12" id="KW-1185">Reference proteome</keyword>
<dbReference type="InterPro" id="IPR045349">
    <property type="entry name" value="SLC41A1-3"/>
</dbReference>
<keyword evidence="8 9" id="KW-0472">Membrane</keyword>
<dbReference type="OrthoDB" id="5791097at2759"/>
<feature type="transmembrane region" description="Helical" evidence="9">
    <location>
        <begin position="244"/>
        <end position="269"/>
    </location>
</feature>
<comment type="similarity">
    <text evidence="2">Belongs to the SLC41A transporter family.</text>
</comment>